<evidence type="ECO:0000256" key="4">
    <source>
        <dbReference type="ARBA" id="ARBA00022583"/>
    </source>
</evidence>
<protein>
    <recommendedName>
        <fullName evidence="10">ENTH domain-containing protein</fullName>
    </recommendedName>
</protein>
<dbReference type="GO" id="GO:0005543">
    <property type="term" value="F:phospholipid binding"/>
    <property type="evidence" value="ECO:0007669"/>
    <property type="project" value="InterPro"/>
</dbReference>
<evidence type="ECO:0000256" key="3">
    <source>
        <dbReference type="ARBA" id="ARBA00004600"/>
    </source>
</evidence>
<dbReference type="CDD" id="cd03564">
    <property type="entry name" value="ANTH_N"/>
    <property type="match status" value="1"/>
</dbReference>
<dbReference type="GO" id="GO:0048268">
    <property type="term" value="P:clathrin coat assembly"/>
    <property type="evidence" value="ECO:0007669"/>
    <property type="project" value="InterPro"/>
</dbReference>
<evidence type="ECO:0000256" key="8">
    <source>
        <dbReference type="ARBA" id="ARBA00023329"/>
    </source>
</evidence>
<evidence type="ECO:0000256" key="2">
    <source>
        <dbReference type="ARBA" id="ARBA00004555"/>
    </source>
</evidence>
<comment type="caution">
    <text evidence="11">The sequence shown here is derived from an EMBL/GenBank/DDBJ whole genome shotgun (WGS) entry which is preliminary data.</text>
</comment>
<dbReference type="InterPro" id="IPR011417">
    <property type="entry name" value="ANTH_dom"/>
</dbReference>
<dbReference type="SUPFAM" id="SSF48464">
    <property type="entry name" value="ENTH/VHS domain"/>
    <property type="match status" value="1"/>
</dbReference>
<dbReference type="GO" id="GO:0072583">
    <property type="term" value="P:clathrin-dependent endocytosis"/>
    <property type="evidence" value="ECO:0007669"/>
    <property type="project" value="InterPro"/>
</dbReference>
<keyword evidence="12" id="KW-1185">Reference proteome</keyword>
<feature type="domain" description="ENTH" evidence="10">
    <location>
        <begin position="43"/>
        <end position="166"/>
    </location>
</feature>
<dbReference type="AlphaFoldDB" id="A0A822Y5D5"/>
<dbReference type="InterPro" id="IPR013809">
    <property type="entry name" value="ENTH"/>
</dbReference>
<keyword evidence="6" id="KW-0472">Membrane</keyword>
<keyword evidence="5" id="KW-0333">Golgi apparatus</keyword>
<feature type="compositionally biased region" description="Polar residues" evidence="9">
    <location>
        <begin position="150"/>
        <end position="166"/>
    </location>
</feature>
<evidence type="ECO:0000313" key="12">
    <source>
        <dbReference type="Proteomes" id="UP000607653"/>
    </source>
</evidence>
<gene>
    <name evidence="11" type="ORF">HUJ06_028701</name>
</gene>
<evidence type="ECO:0000259" key="10">
    <source>
        <dbReference type="PROSITE" id="PS50942"/>
    </source>
</evidence>
<dbReference type="Gene3D" id="1.25.40.90">
    <property type="match status" value="1"/>
</dbReference>
<evidence type="ECO:0000256" key="7">
    <source>
        <dbReference type="ARBA" id="ARBA00023176"/>
    </source>
</evidence>
<dbReference type="GO" id="GO:0030136">
    <property type="term" value="C:clathrin-coated vesicle"/>
    <property type="evidence" value="ECO:0007669"/>
    <property type="project" value="UniProtKB-SubCell"/>
</dbReference>
<dbReference type="GO" id="GO:0005905">
    <property type="term" value="C:clathrin-coated pit"/>
    <property type="evidence" value="ECO:0007669"/>
    <property type="project" value="UniProtKB-SubCell"/>
</dbReference>
<comment type="subcellular location">
    <subcellularLocation>
        <location evidence="1">Cytoplasmic vesicle</location>
        <location evidence="1">Clathrin-coated vesicle</location>
    </subcellularLocation>
    <subcellularLocation>
        <location evidence="2">Golgi apparatus</location>
    </subcellularLocation>
    <subcellularLocation>
        <location evidence="3">Membrane</location>
        <location evidence="3">Clathrin-coated pit</location>
    </subcellularLocation>
</comment>
<dbReference type="InterPro" id="IPR048050">
    <property type="entry name" value="ANTH_N_plant"/>
</dbReference>
<keyword evidence="4" id="KW-0254">Endocytosis</keyword>
<evidence type="ECO:0000256" key="5">
    <source>
        <dbReference type="ARBA" id="ARBA00023034"/>
    </source>
</evidence>
<feature type="region of interest" description="Disordered" evidence="9">
    <location>
        <begin position="145"/>
        <end position="166"/>
    </location>
</feature>
<dbReference type="PANTHER" id="PTHR22951">
    <property type="entry name" value="CLATHRIN ASSEMBLY PROTEIN"/>
    <property type="match status" value="1"/>
</dbReference>
<dbReference type="PANTHER" id="PTHR22951:SF32">
    <property type="entry name" value="OS06G0175500 PROTEIN"/>
    <property type="match status" value="1"/>
</dbReference>
<sequence length="166" mass="18427">MELLCSVFVEHCNRESMSGGGTQKSLRKALGAIKDSTTVGLAKVNSDYKELDIAIVKATNHVERPAKEKHIKAIFAAISATRPRADVAYCIHALARRLAKTHNWAVALKTLIVIHRALREVDPTFREELINYGRSRSHILNMAHFKDDSSPNGTNSSFQNANKSFV</sequence>
<dbReference type="SMART" id="SM00273">
    <property type="entry name" value="ENTH"/>
    <property type="match status" value="1"/>
</dbReference>
<dbReference type="Proteomes" id="UP000607653">
    <property type="component" value="Unassembled WGS sequence"/>
</dbReference>
<dbReference type="InterPro" id="IPR008942">
    <property type="entry name" value="ENTH_VHS"/>
</dbReference>
<evidence type="ECO:0000313" key="11">
    <source>
        <dbReference type="EMBL" id="DAD27233.1"/>
    </source>
</evidence>
<evidence type="ECO:0000256" key="9">
    <source>
        <dbReference type="SAM" id="MobiDB-lite"/>
    </source>
</evidence>
<dbReference type="PROSITE" id="PS50942">
    <property type="entry name" value="ENTH"/>
    <property type="match status" value="1"/>
</dbReference>
<dbReference type="InterPro" id="IPR045192">
    <property type="entry name" value="AP180-like"/>
</dbReference>
<organism evidence="11 12">
    <name type="scientific">Nelumbo nucifera</name>
    <name type="common">Sacred lotus</name>
    <dbReference type="NCBI Taxonomy" id="4432"/>
    <lineage>
        <taxon>Eukaryota</taxon>
        <taxon>Viridiplantae</taxon>
        <taxon>Streptophyta</taxon>
        <taxon>Embryophyta</taxon>
        <taxon>Tracheophyta</taxon>
        <taxon>Spermatophyta</taxon>
        <taxon>Magnoliopsida</taxon>
        <taxon>Proteales</taxon>
        <taxon>Nelumbonaceae</taxon>
        <taxon>Nelumbo</taxon>
    </lineage>
</organism>
<accession>A0A822Y5D5</accession>
<dbReference type="GO" id="GO:0005794">
    <property type="term" value="C:Golgi apparatus"/>
    <property type="evidence" value="ECO:0007669"/>
    <property type="project" value="UniProtKB-SubCell"/>
</dbReference>
<evidence type="ECO:0000256" key="1">
    <source>
        <dbReference type="ARBA" id="ARBA00004132"/>
    </source>
</evidence>
<keyword evidence="7" id="KW-0168">Coated pit</keyword>
<keyword evidence="8" id="KW-0968">Cytoplasmic vesicle</keyword>
<reference evidence="11 12" key="1">
    <citation type="journal article" date="2020" name="Mol. Biol. Evol.">
        <title>Distinct Expression and Methylation Patterns for Genes with Different Fates following a Single Whole-Genome Duplication in Flowering Plants.</title>
        <authorList>
            <person name="Shi T."/>
            <person name="Rahmani R.S."/>
            <person name="Gugger P.F."/>
            <person name="Wang M."/>
            <person name="Li H."/>
            <person name="Zhang Y."/>
            <person name="Li Z."/>
            <person name="Wang Q."/>
            <person name="Van de Peer Y."/>
            <person name="Marchal K."/>
            <person name="Chen J."/>
        </authorList>
    </citation>
    <scope>NUCLEOTIDE SEQUENCE [LARGE SCALE GENOMIC DNA]</scope>
    <source>
        <tissue evidence="11">Leaf</tissue>
    </source>
</reference>
<evidence type="ECO:0000256" key="6">
    <source>
        <dbReference type="ARBA" id="ARBA00023136"/>
    </source>
</evidence>
<dbReference type="EMBL" id="DUZY01000002">
    <property type="protein sequence ID" value="DAD27233.1"/>
    <property type="molecule type" value="Genomic_DNA"/>
</dbReference>
<dbReference type="Pfam" id="PF07651">
    <property type="entry name" value="ANTH"/>
    <property type="match status" value="1"/>
</dbReference>
<proteinExistence type="predicted"/>
<name>A0A822Y5D5_NELNU</name>